<evidence type="ECO:0000313" key="2">
    <source>
        <dbReference type="Proteomes" id="UP000199208"/>
    </source>
</evidence>
<gene>
    <name evidence="1" type="ORF">SAMN03080599_02847</name>
</gene>
<reference evidence="1 2" key="1">
    <citation type="submission" date="2016-10" db="EMBL/GenBank/DDBJ databases">
        <authorList>
            <person name="de Groot N.N."/>
        </authorList>
    </citation>
    <scope>NUCLEOTIDE SEQUENCE [LARGE SCALE GENOMIC DNA]</scope>
    <source>
        <strain evidence="1 2">DSM 2784</strain>
    </source>
</reference>
<evidence type="ECO:0000313" key="1">
    <source>
        <dbReference type="EMBL" id="SCZ81540.1"/>
    </source>
</evidence>
<organism evidence="1 2">
    <name type="scientific">Acidaminobacter hydrogenoformans DSM 2784</name>
    <dbReference type="NCBI Taxonomy" id="1120920"/>
    <lineage>
        <taxon>Bacteria</taxon>
        <taxon>Bacillati</taxon>
        <taxon>Bacillota</taxon>
        <taxon>Clostridia</taxon>
        <taxon>Peptostreptococcales</taxon>
        <taxon>Acidaminobacteraceae</taxon>
        <taxon>Acidaminobacter</taxon>
    </lineage>
</organism>
<dbReference type="EMBL" id="FMWL01000019">
    <property type="protein sequence ID" value="SCZ81540.1"/>
    <property type="molecule type" value="Genomic_DNA"/>
</dbReference>
<dbReference type="Proteomes" id="UP000199208">
    <property type="component" value="Unassembled WGS sequence"/>
</dbReference>
<sequence length="47" mass="5147">MVVLARTIGKATGLIFNLLTPAHPGGCKTAKLQNCKIFQNTYERQVT</sequence>
<name>A0A1G5S6Q2_9FIRM</name>
<proteinExistence type="predicted"/>
<protein>
    <submittedName>
        <fullName evidence="1">Uncharacterized protein</fullName>
    </submittedName>
</protein>
<accession>A0A1G5S6Q2</accession>
<dbReference type="STRING" id="1120920.SAMN03080599_02847"/>
<keyword evidence="2" id="KW-1185">Reference proteome</keyword>
<dbReference type="AlphaFoldDB" id="A0A1G5S6Q2"/>